<reference evidence="2 3" key="1">
    <citation type="journal article" date="2020" name="BMC Genomics">
        <title>Intraspecific diversification of the crop wild relative Brassica cretica Lam. using demographic model selection.</title>
        <authorList>
            <person name="Kioukis A."/>
            <person name="Michalopoulou V.A."/>
            <person name="Briers L."/>
            <person name="Pirintsos S."/>
            <person name="Studholme D.J."/>
            <person name="Pavlidis P."/>
            <person name="Sarris P.F."/>
        </authorList>
    </citation>
    <scope>NUCLEOTIDE SEQUENCE [LARGE SCALE GENOMIC DNA]</scope>
    <source>
        <strain evidence="3">cv. PFS-1207/04</strain>
    </source>
</reference>
<evidence type="ECO:0000313" key="3">
    <source>
        <dbReference type="Proteomes" id="UP000266723"/>
    </source>
</evidence>
<sequence length="122" mass="13645">MSTCSSTSHAVSQQKLRTMPKKYYDYKAQTHITSYPPPQPAPPATSSSPPHDDDRDHASDYTHLRHDARDPHTPALSEKVRERLRGAAVFTAGAFHGDEADDAEDENDVSVYYSESDRIPFL</sequence>
<feature type="compositionally biased region" description="Acidic residues" evidence="1">
    <location>
        <begin position="99"/>
        <end position="108"/>
    </location>
</feature>
<feature type="region of interest" description="Disordered" evidence="1">
    <location>
        <begin position="96"/>
        <end position="122"/>
    </location>
</feature>
<dbReference type="Proteomes" id="UP000266723">
    <property type="component" value="Unassembled WGS sequence"/>
</dbReference>
<feature type="compositionally biased region" description="Basic and acidic residues" evidence="1">
    <location>
        <begin position="50"/>
        <end position="78"/>
    </location>
</feature>
<keyword evidence="3" id="KW-1185">Reference proteome</keyword>
<feature type="region of interest" description="Disordered" evidence="1">
    <location>
        <begin position="21"/>
        <end position="78"/>
    </location>
</feature>
<proteinExistence type="predicted"/>
<name>A0ABQ7BNW3_BRACR</name>
<evidence type="ECO:0000313" key="2">
    <source>
        <dbReference type="EMBL" id="KAF3534002.1"/>
    </source>
</evidence>
<evidence type="ECO:0000256" key="1">
    <source>
        <dbReference type="SAM" id="MobiDB-lite"/>
    </source>
</evidence>
<organism evidence="2 3">
    <name type="scientific">Brassica cretica</name>
    <name type="common">Mustard</name>
    <dbReference type="NCBI Taxonomy" id="69181"/>
    <lineage>
        <taxon>Eukaryota</taxon>
        <taxon>Viridiplantae</taxon>
        <taxon>Streptophyta</taxon>
        <taxon>Embryophyta</taxon>
        <taxon>Tracheophyta</taxon>
        <taxon>Spermatophyta</taxon>
        <taxon>Magnoliopsida</taxon>
        <taxon>eudicotyledons</taxon>
        <taxon>Gunneridae</taxon>
        <taxon>Pentapetalae</taxon>
        <taxon>rosids</taxon>
        <taxon>malvids</taxon>
        <taxon>Brassicales</taxon>
        <taxon>Brassicaceae</taxon>
        <taxon>Brassiceae</taxon>
        <taxon>Brassica</taxon>
    </lineage>
</organism>
<gene>
    <name evidence="2" type="ORF">DY000_02040596</name>
</gene>
<comment type="caution">
    <text evidence="2">The sequence shown here is derived from an EMBL/GenBank/DDBJ whole genome shotgun (WGS) entry which is preliminary data.</text>
</comment>
<protein>
    <submittedName>
        <fullName evidence="2">Uncharacterized protein</fullName>
    </submittedName>
</protein>
<dbReference type="EMBL" id="QGKV02001507">
    <property type="protein sequence ID" value="KAF3534002.1"/>
    <property type="molecule type" value="Genomic_DNA"/>
</dbReference>
<accession>A0ABQ7BNW3</accession>